<dbReference type="SUPFAM" id="SSF53448">
    <property type="entry name" value="Nucleotide-diphospho-sugar transferases"/>
    <property type="match status" value="1"/>
</dbReference>
<feature type="binding site" evidence="5">
    <location>
        <position position="209"/>
    </location>
    <ligand>
        <name>phosphoenolpyruvate</name>
        <dbReference type="ChEBI" id="CHEBI:58702"/>
    </ligand>
</feature>
<accession>A0AA97FI90</accession>
<dbReference type="Proteomes" id="UP001305498">
    <property type="component" value="Chromosome"/>
</dbReference>
<dbReference type="Gene3D" id="3.90.550.10">
    <property type="entry name" value="Spore Coat Polysaccharide Biosynthesis Protein SpsA, Chain A"/>
    <property type="match status" value="1"/>
</dbReference>
<feature type="binding site" evidence="5">
    <location>
        <position position="225"/>
    </location>
    <ligand>
        <name>phosphoenolpyruvate</name>
        <dbReference type="ChEBI" id="CHEBI:58702"/>
    </ligand>
</feature>
<keyword evidence="2 5" id="KW-0548">Nucleotidyltransferase</keyword>
<dbReference type="GO" id="GO:0005525">
    <property type="term" value="F:GTP binding"/>
    <property type="evidence" value="ECO:0007669"/>
    <property type="project" value="UniProtKB-KW"/>
</dbReference>
<dbReference type="RefSeq" id="WP_317139870.1">
    <property type="nucleotide sequence ID" value="NZ_CP118157.1"/>
</dbReference>
<sequence length="275" mass="27429">MSGGAHGPAARESVHGTAARGRARGGGGGTTTGTGGWRVVVPVKPAAVGKSRLAVDGVDRTALARAVALDTIEAAARASRVTEVIVVTADETLRDELRGWPEGAAPEGPDARMPEIPRAPDDSGRRDPAFAGSPALGTGRAPVRVVREAEPAGLDAAVRAGLAAVPADRPRAVLLGDLPALRPSDLDAALVLAGIVDRGLVPDAEGTGTTLVTARASIPLSPAFGTDSAARHRAAGHVDLDVGASSTLRRDVDTAAQLAAALALGAGPRTAALLG</sequence>
<comment type="catalytic activity">
    <reaction evidence="5">
        <text>phosphoenolpyruvate + GTP + H(+) = enolpyruvoyl-2-diphospho-5'-guanosine + diphosphate</text>
        <dbReference type="Rhea" id="RHEA:30519"/>
        <dbReference type="ChEBI" id="CHEBI:15378"/>
        <dbReference type="ChEBI" id="CHEBI:33019"/>
        <dbReference type="ChEBI" id="CHEBI:37565"/>
        <dbReference type="ChEBI" id="CHEBI:58702"/>
        <dbReference type="ChEBI" id="CHEBI:143701"/>
        <dbReference type="EC" id="2.7.7.105"/>
    </reaction>
</comment>
<evidence type="ECO:0000313" key="7">
    <source>
        <dbReference type="EMBL" id="WOF23398.1"/>
    </source>
</evidence>
<proteinExistence type="inferred from homology"/>
<evidence type="ECO:0000256" key="3">
    <source>
        <dbReference type="ARBA" id="ARBA00022741"/>
    </source>
</evidence>
<organism evidence="7 8">
    <name type="scientific">Microbacterium betulae</name>
    <dbReference type="NCBI Taxonomy" id="2981139"/>
    <lineage>
        <taxon>Bacteria</taxon>
        <taxon>Bacillati</taxon>
        <taxon>Actinomycetota</taxon>
        <taxon>Actinomycetes</taxon>
        <taxon>Micrococcales</taxon>
        <taxon>Microbacteriaceae</taxon>
        <taxon>Microbacterium</taxon>
    </lineage>
</organism>
<evidence type="ECO:0000256" key="5">
    <source>
        <dbReference type="HAMAP-Rule" id="MF_02114"/>
    </source>
</evidence>
<dbReference type="GO" id="GO:0043814">
    <property type="term" value="F:phospholactate guanylyltransferase activity"/>
    <property type="evidence" value="ECO:0007669"/>
    <property type="project" value="InterPro"/>
</dbReference>
<dbReference type="PANTHER" id="PTHR40392">
    <property type="entry name" value="2-PHOSPHO-L-LACTATE GUANYLYLTRANSFERASE"/>
    <property type="match status" value="1"/>
</dbReference>
<evidence type="ECO:0000256" key="6">
    <source>
        <dbReference type="SAM" id="MobiDB-lite"/>
    </source>
</evidence>
<dbReference type="KEGG" id="mbet:N8K70_01610"/>
<feature type="region of interest" description="Disordered" evidence="6">
    <location>
        <begin position="1"/>
        <end position="37"/>
    </location>
</feature>
<dbReference type="InterPro" id="IPR029044">
    <property type="entry name" value="Nucleotide-diphossugar_trans"/>
</dbReference>
<keyword evidence="8" id="KW-1185">Reference proteome</keyword>
<evidence type="ECO:0000313" key="8">
    <source>
        <dbReference type="Proteomes" id="UP001305498"/>
    </source>
</evidence>
<name>A0AA97FI90_9MICO</name>
<dbReference type="GO" id="GO:0052645">
    <property type="term" value="P:F420-0 metabolic process"/>
    <property type="evidence" value="ECO:0007669"/>
    <property type="project" value="UniProtKB-UniRule"/>
</dbReference>
<dbReference type="PANTHER" id="PTHR40392:SF1">
    <property type="entry name" value="2-PHOSPHO-L-LACTATE GUANYLYLTRANSFERASE"/>
    <property type="match status" value="1"/>
</dbReference>
<keyword evidence="1 5" id="KW-0808">Transferase</keyword>
<gene>
    <name evidence="7" type="primary">cofC</name>
    <name evidence="5" type="synonym">fbiD</name>
    <name evidence="7" type="ORF">N8K70_01610</name>
</gene>
<protein>
    <recommendedName>
        <fullName evidence="5">Phosphoenolpyruvate guanylyltransferase</fullName>
        <shortName evidence="5">PEP guanylyltransferase</shortName>
        <ecNumber evidence="5">2.7.7.105</ecNumber>
    </recommendedName>
</protein>
<reference evidence="7 8" key="1">
    <citation type="submission" date="2023-02" db="EMBL/GenBank/DDBJ databases">
        <title>Microbacterium betulae sp. nov., isolated from birch wood.</title>
        <authorList>
            <person name="Pasciak M."/>
            <person name="Pawlik K.J."/>
            <person name="Martynowski D."/>
            <person name="Laczmanski L."/>
            <person name="Ciekot J."/>
            <person name="Szponar B."/>
            <person name="Wojcik-Fatla A."/>
            <person name="Mackiewicz B."/>
            <person name="Farian E."/>
            <person name="Cholewa G."/>
            <person name="Cholewa A."/>
            <person name="Dutkiewicz J."/>
        </authorList>
    </citation>
    <scope>NUCLEOTIDE SEQUENCE [LARGE SCALE GENOMIC DNA]</scope>
    <source>
        <strain evidence="7 8">AB</strain>
    </source>
</reference>
<keyword evidence="3 5" id="KW-0547">Nucleotide-binding</keyword>
<feature type="binding site" evidence="5">
    <location>
        <position position="228"/>
    </location>
    <ligand>
        <name>phosphoenolpyruvate</name>
        <dbReference type="ChEBI" id="CHEBI:58702"/>
    </ligand>
</feature>
<dbReference type="InterPro" id="IPR002835">
    <property type="entry name" value="CofC"/>
</dbReference>
<evidence type="ECO:0000256" key="2">
    <source>
        <dbReference type="ARBA" id="ARBA00022695"/>
    </source>
</evidence>
<dbReference type="NCBIfam" id="TIGR03552">
    <property type="entry name" value="F420_cofC"/>
    <property type="match status" value="1"/>
</dbReference>
<dbReference type="EMBL" id="CP118157">
    <property type="protein sequence ID" value="WOF23398.1"/>
    <property type="molecule type" value="Genomic_DNA"/>
</dbReference>
<dbReference type="AlphaFoldDB" id="A0AA97FI90"/>
<dbReference type="EC" id="2.7.7.105" evidence="5"/>
<keyword evidence="4 5" id="KW-0342">GTP-binding</keyword>
<evidence type="ECO:0000256" key="4">
    <source>
        <dbReference type="ARBA" id="ARBA00023134"/>
    </source>
</evidence>
<comment type="function">
    <text evidence="5">Guanylyltransferase that catalyzes the activation of phosphoenolpyruvate (PEP) as enolpyruvoyl-2-diphospho-5'-guanosine, via the condensation of PEP with GTP. It is involved in the biosynthesis of coenzyme F420, a hydride carrier cofactor.</text>
</comment>
<feature type="compositionally biased region" description="Basic and acidic residues" evidence="6">
    <location>
        <begin position="109"/>
        <end position="128"/>
    </location>
</feature>
<comment type="pathway">
    <text evidence="5">Cofactor biosynthesis; coenzyme F420 biosynthesis.</text>
</comment>
<feature type="region of interest" description="Disordered" evidence="6">
    <location>
        <begin position="97"/>
        <end position="134"/>
    </location>
</feature>
<dbReference type="HAMAP" id="MF_02114">
    <property type="entry name" value="CofC"/>
    <property type="match status" value="1"/>
</dbReference>
<comment type="similarity">
    <text evidence="5">Belongs to the CofC family.</text>
</comment>
<feature type="compositionally biased region" description="Gly residues" evidence="6">
    <location>
        <begin position="24"/>
        <end position="36"/>
    </location>
</feature>
<evidence type="ECO:0000256" key="1">
    <source>
        <dbReference type="ARBA" id="ARBA00022679"/>
    </source>
</evidence>